<evidence type="ECO:0000313" key="2">
    <source>
        <dbReference type="EMBL" id="PCI77098.1"/>
    </source>
</evidence>
<evidence type="ECO:0008006" key="4">
    <source>
        <dbReference type="Google" id="ProtNLM"/>
    </source>
</evidence>
<sequence length="307" mass="34935">MSKVQILNLIKRPAFIAALFTAFAALSIIYFYKSKTYYTSVPIQLTAYGQPYVDVNIEGQNYPFLLDLGSRMEIKLYSDTLKNLRKSLHGNHHWRNSRGIQLEIPSYKLNKIKIGNLTFKNPIAAEFPKSSPTEYLVWKHTPPTPAEKVGSLGLALLHKTNLLLDINTSKLILTNNFNKLKTDGYDISTFSPIPFELASPSGIFLKIDTDVGLLRLLLDTGCSRTVIHDFFHPEGIEKQTDSHGYTIFTSKEFNINGIDFGHQKLYCLHMIKNVNNYDGFLGMDFIKNHIMYIDFISKTLYIKPVGK</sequence>
<evidence type="ECO:0000313" key="3">
    <source>
        <dbReference type="Proteomes" id="UP000218775"/>
    </source>
</evidence>
<name>A0A2A4X383_UNCAE</name>
<proteinExistence type="predicted"/>
<comment type="caution">
    <text evidence="2">The sequence shown here is derived from an EMBL/GenBank/DDBJ whole genome shotgun (WGS) entry which is preliminary data.</text>
</comment>
<dbReference type="SUPFAM" id="SSF50630">
    <property type="entry name" value="Acid proteases"/>
    <property type="match status" value="1"/>
</dbReference>
<dbReference type="AlphaFoldDB" id="A0A2A4X383"/>
<dbReference type="InterPro" id="IPR021109">
    <property type="entry name" value="Peptidase_aspartic_dom_sf"/>
</dbReference>
<protein>
    <recommendedName>
        <fullName evidence="4">Peptidase A2 domain-containing protein</fullName>
    </recommendedName>
</protein>
<evidence type="ECO:0000256" key="1">
    <source>
        <dbReference type="SAM" id="Phobius"/>
    </source>
</evidence>
<dbReference type="Proteomes" id="UP000218775">
    <property type="component" value="Unassembled WGS sequence"/>
</dbReference>
<dbReference type="EMBL" id="NVUK01000020">
    <property type="protein sequence ID" value="PCI77098.1"/>
    <property type="molecule type" value="Genomic_DNA"/>
</dbReference>
<reference evidence="3" key="1">
    <citation type="submission" date="2017-08" db="EMBL/GenBank/DDBJ databases">
        <title>A dynamic microbial community with high functional redundancy inhabits the cold, oxic subseafloor aquifer.</title>
        <authorList>
            <person name="Tully B.J."/>
            <person name="Wheat C.G."/>
            <person name="Glazer B.T."/>
            <person name="Huber J.A."/>
        </authorList>
    </citation>
    <scope>NUCLEOTIDE SEQUENCE [LARGE SCALE GENOMIC DNA]</scope>
</reference>
<accession>A0A2A4X383</accession>
<keyword evidence="1" id="KW-1133">Transmembrane helix</keyword>
<keyword evidence="1" id="KW-0472">Membrane</keyword>
<keyword evidence="1" id="KW-0812">Transmembrane</keyword>
<organism evidence="2 3">
    <name type="scientific">Aerophobetes bacterium</name>
    <dbReference type="NCBI Taxonomy" id="2030807"/>
    <lineage>
        <taxon>Bacteria</taxon>
        <taxon>Candidatus Aerophobota</taxon>
    </lineage>
</organism>
<dbReference type="Gene3D" id="2.40.70.10">
    <property type="entry name" value="Acid Proteases"/>
    <property type="match status" value="2"/>
</dbReference>
<feature type="transmembrane region" description="Helical" evidence="1">
    <location>
        <begin position="12"/>
        <end position="32"/>
    </location>
</feature>
<gene>
    <name evidence="2" type="ORF">COB21_03460</name>
</gene>